<comment type="similarity">
    <text evidence="4">Belongs to the CTDSPL2 family.</text>
</comment>
<evidence type="ECO:0000313" key="8">
    <source>
        <dbReference type="Proteomes" id="UP000685013"/>
    </source>
</evidence>
<dbReference type="EMBL" id="JAGKQH010000014">
    <property type="protein sequence ID" value="KAG6581402.1"/>
    <property type="molecule type" value="Genomic_DNA"/>
</dbReference>
<evidence type="ECO:0000256" key="1">
    <source>
        <dbReference type="ARBA" id="ARBA00022801"/>
    </source>
</evidence>
<dbReference type="SMART" id="SM00577">
    <property type="entry name" value="CPDc"/>
    <property type="match status" value="1"/>
</dbReference>
<name>A0AAV6MIF4_9ROSI</name>
<feature type="transmembrane region" description="Helical" evidence="5">
    <location>
        <begin position="559"/>
        <end position="575"/>
    </location>
</feature>
<keyword evidence="1" id="KW-0378">Hydrolase</keyword>
<dbReference type="InterPro" id="IPR011948">
    <property type="entry name" value="Dullard_phosphatase"/>
</dbReference>
<keyword evidence="2" id="KW-0904">Protein phosphatase</keyword>
<dbReference type="InterPro" id="IPR050365">
    <property type="entry name" value="TIM50"/>
</dbReference>
<organism evidence="7 8">
    <name type="scientific">Cucurbita argyrosperma subsp. sororia</name>
    <dbReference type="NCBI Taxonomy" id="37648"/>
    <lineage>
        <taxon>Eukaryota</taxon>
        <taxon>Viridiplantae</taxon>
        <taxon>Streptophyta</taxon>
        <taxon>Embryophyta</taxon>
        <taxon>Tracheophyta</taxon>
        <taxon>Spermatophyta</taxon>
        <taxon>Magnoliopsida</taxon>
        <taxon>eudicotyledons</taxon>
        <taxon>Gunneridae</taxon>
        <taxon>Pentapetalae</taxon>
        <taxon>rosids</taxon>
        <taxon>fabids</taxon>
        <taxon>Cucurbitales</taxon>
        <taxon>Cucurbitaceae</taxon>
        <taxon>Cucurbiteae</taxon>
        <taxon>Cucurbita</taxon>
    </lineage>
</organism>
<dbReference type="Pfam" id="PF03031">
    <property type="entry name" value="NIF"/>
    <property type="match status" value="1"/>
</dbReference>
<evidence type="ECO:0000256" key="3">
    <source>
        <dbReference type="ARBA" id="ARBA00037324"/>
    </source>
</evidence>
<dbReference type="CDD" id="cd07521">
    <property type="entry name" value="HAD_FCP1-like"/>
    <property type="match status" value="1"/>
</dbReference>
<feature type="domain" description="FCP1 homology" evidence="6">
    <location>
        <begin position="296"/>
        <end position="455"/>
    </location>
</feature>
<gene>
    <name evidence="7" type="primary">ctdspl2</name>
    <name evidence="7" type="ORF">SDJN03_21404</name>
</gene>
<keyword evidence="8" id="KW-1185">Reference proteome</keyword>
<comment type="function">
    <text evidence="3">Probable phosphatase.</text>
</comment>
<dbReference type="FunFam" id="3.40.50.1000:FF:000015">
    <property type="entry name" value="CTD small phosphatase-like protein 2"/>
    <property type="match status" value="1"/>
</dbReference>
<evidence type="ECO:0000313" key="7">
    <source>
        <dbReference type="EMBL" id="KAG6581402.1"/>
    </source>
</evidence>
<keyword evidence="5" id="KW-0812">Transmembrane</keyword>
<dbReference type="Proteomes" id="UP000685013">
    <property type="component" value="Chromosome 14"/>
</dbReference>
<comment type="caution">
    <text evidence="7">The sequence shown here is derived from an EMBL/GenBank/DDBJ whole genome shotgun (WGS) entry which is preliminary data.</text>
</comment>
<sequence length="582" mass="64730">MPSIKMKAKLSSSCLREKHGLRVCQKSSVISKKACFLPRVSEETDEFNGCITQCLEVSLNTESINSNINQEAIDHQEFIDEETSELKRHGEAFELKREEPFSVNAADMNGMDCTLTYSSEIETIFSPIIEHDAGRKLDPDIPGTETDEGKNIRSSHDNQTCDVSDFFISDMIVANLPLSGNDDLCNINYFHDYKYTQSTILSDVADQYMMLPFLEDTVKFSNSDDADCSDELTIGFGNSGLHRVIDQRNNFSLEFNVSTDSDQTECFDPQLFIKNLPELSEVISNFQPSILPNEDRKRKAVTLVLDLDETLVHSTLEPQDDADFCFTVCLNMKEHIVYVKQRPYLQIFLDRVAEMFEVVIFTASQSIYAEQVLNKLDPDNCIISRRLYRESCIFLEGCYTKDLTVLGIDLAKVVIVDNYPQVFRLQVNNGIPIKSWIDDPLDSALISLLPFLETLADADDVRPIIVQRFGPLEGSVLNFSNKENVRSESLSASSYMQFVIRSDPKNTKEKKLVTRIAELAVSDGSVPKPPVSVGVVSVGVVSVGIVSGGVGVVMVGVDGGIGVGFIGGLIGVVGLRSHEQVR</sequence>
<reference evidence="7 8" key="1">
    <citation type="journal article" date="2021" name="Hortic Res">
        <title>The domestication of Cucurbita argyrosperma as revealed by the genome of its wild relative.</title>
        <authorList>
            <person name="Barrera-Redondo J."/>
            <person name="Sanchez-de la Vega G."/>
            <person name="Aguirre-Liguori J.A."/>
            <person name="Castellanos-Morales G."/>
            <person name="Gutierrez-Guerrero Y.T."/>
            <person name="Aguirre-Dugua X."/>
            <person name="Aguirre-Planter E."/>
            <person name="Tenaillon M.I."/>
            <person name="Lira-Saade R."/>
            <person name="Eguiarte L.E."/>
        </authorList>
    </citation>
    <scope>NUCLEOTIDE SEQUENCE [LARGE SCALE GENOMIC DNA]</scope>
    <source>
        <strain evidence="7">JBR-2021</strain>
    </source>
</reference>
<dbReference type="GO" id="GO:0004721">
    <property type="term" value="F:phosphoprotein phosphatase activity"/>
    <property type="evidence" value="ECO:0007669"/>
    <property type="project" value="UniProtKB-KW"/>
</dbReference>
<evidence type="ECO:0000256" key="2">
    <source>
        <dbReference type="ARBA" id="ARBA00022912"/>
    </source>
</evidence>
<feature type="non-terminal residue" evidence="7">
    <location>
        <position position="1"/>
    </location>
</feature>
<accession>A0AAV6MIF4</accession>
<evidence type="ECO:0000256" key="4">
    <source>
        <dbReference type="ARBA" id="ARBA00038355"/>
    </source>
</evidence>
<proteinExistence type="inferred from homology"/>
<protein>
    <submittedName>
        <fullName evidence="7">CTD small phosphatase-like protein 2</fullName>
    </submittedName>
</protein>
<dbReference type="AlphaFoldDB" id="A0AAV6MIF4"/>
<evidence type="ECO:0000256" key="5">
    <source>
        <dbReference type="SAM" id="Phobius"/>
    </source>
</evidence>
<keyword evidence="5" id="KW-1133">Transmembrane helix</keyword>
<dbReference type="InterPro" id="IPR004274">
    <property type="entry name" value="FCP1_dom"/>
</dbReference>
<evidence type="ECO:0000259" key="6">
    <source>
        <dbReference type="PROSITE" id="PS50969"/>
    </source>
</evidence>
<keyword evidence="5" id="KW-0472">Membrane</keyword>
<dbReference type="NCBIfam" id="TIGR02251">
    <property type="entry name" value="HIF-SF_euk"/>
    <property type="match status" value="1"/>
</dbReference>
<dbReference type="PANTHER" id="PTHR12210">
    <property type="entry name" value="DULLARD PROTEIN PHOSPHATASE"/>
    <property type="match status" value="1"/>
</dbReference>
<dbReference type="GO" id="GO:0005634">
    <property type="term" value="C:nucleus"/>
    <property type="evidence" value="ECO:0007669"/>
    <property type="project" value="UniProtKB-ARBA"/>
</dbReference>
<dbReference type="PROSITE" id="PS50969">
    <property type="entry name" value="FCP1"/>
    <property type="match status" value="1"/>
</dbReference>